<accession>A0A9P7ALJ2</accession>
<dbReference type="EMBL" id="JABBWE010000047">
    <property type="protein sequence ID" value="KAG1790855.1"/>
    <property type="molecule type" value="Genomic_DNA"/>
</dbReference>
<dbReference type="AlphaFoldDB" id="A0A9P7ALJ2"/>
<gene>
    <name evidence="1" type="ORF">HD556DRAFT_1310391</name>
</gene>
<evidence type="ECO:0000313" key="1">
    <source>
        <dbReference type="EMBL" id="KAG1790855.1"/>
    </source>
</evidence>
<keyword evidence="2" id="KW-1185">Reference proteome</keyword>
<organism evidence="1 2">
    <name type="scientific">Suillus plorans</name>
    <dbReference type="NCBI Taxonomy" id="116603"/>
    <lineage>
        <taxon>Eukaryota</taxon>
        <taxon>Fungi</taxon>
        <taxon>Dikarya</taxon>
        <taxon>Basidiomycota</taxon>
        <taxon>Agaricomycotina</taxon>
        <taxon>Agaricomycetes</taxon>
        <taxon>Agaricomycetidae</taxon>
        <taxon>Boletales</taxon>
        <taxon>Suillineae</taxon>
        <taxon>Suillaceae</taxon>
        <taxon>Suillus</taxon>
    </lineage>
</organism>
<evidence type="ECO:0000313" key="2">
    <source>
        <dbReference type="Proteomes" id="UP000719766"/>
    </source>
</evidence>
<reference evidence="1" key="1">
    <citation type="journal article" date="2020" name="New Phytol.">
        <title>Comparative genomics reveals dynamic genome evolution in host specialist ectomycorrhizal fungi.</title>
        <authorList>
            <person name="Lofgren L.A."/>
            <person name="Nguyen N.H."/>
            <person name="Vilgalys R."/>
            <person name="Ruytinx J."/>
            <person name="Liao H.L."/>
            <person name="Branco S."/>
            <person name="Kuo A."/>
            <person name="LaButti K."/>
            <person name="Lipzen A."/>
            <person name="Andreopoulos W."/>
            <person name="Pangilinan J."/>
            <person name="Riley R."/>
            <person name="Hundley H."/>
            <person name="Na H."/>
            <person name="Barry K."/>
            <person name="Grigoriev I.V."/>
            <person name="Stajich J.E."/>
            <person name="Kennedy P.G."/>
        </authorList>
    </citation>
    <scope>NUCLEOTIDE SEQUENCE</scope>
    <source>
        <strain evidence="1">S12</strain>
    </source>
</reference>
<comment type="caution">
    <text evidence="1">The sequence shown here is derived from an EMBL/GenBank/DDBJ whole genome shotgun (WGS) entry which is preliminary data.</text>
</comment>
<sequence>MTPVPVHASGRSSRLCWVARLKQPAGTADWWECASHQDIREPRDVLGTPGSPRLDTRAQVLQRAWSANSHVECDKAKMGFFFHLEDLQKLETQIHPYFKNLVPLMKEWYGLMRNNDNPDSVPFDAVLEMLDRHHAELPKDEPSPELLFARTILK</sequence>
<dbReference type="RefSeq" id="XP_041157788.1">
    <property type="nucleotide sequence ID" value="XM_041300404.1"/>
</dbReference>
<name>A0A9P7ALJ2_9AGAM</name>
<dbReference type="Proteomes" id="UP000719766">
    <property type="component" value="Unassembled WGS sequence"/>
</dbReference>
<dbReference type="OrthoDB" id="2673395at2759"/>
<dbReference type="GeneID" id="64594168"/>
<protein>
    <submittedName>
        <fullName evidence="1">Uncharacterized protein</fullName>
    </submittedName>
</protein>
<proteinExistence type="predicted"/>